<feature type="compositionally biased region" description="Low complexity" evidence="1">
    <location>
        <begin position="1"/>
        <end position="11"/>
    </location>
</feature>
<keyword evidence="3" id="KW-1185">Reference proteome</keyword>
<proteinExistence type="predicted"/>
<reference evidence="2 3" key="1">
    <citation type="submission" date="2023-05" db="EMBL/GenBank/DDBJ databases">
        <title>B98-5 Cell Line De Novo Hybrid Assembly: An Optical Mapping Approach.</title>
        <authorList>
            <person name="Kananen K."/>
            <person name="Auerbach J.A."/>
            <person name="Kautto E."/>
            <person name="Blachly J.S."/>
        </authorList>
    </citation>
    <scope>NUCLEOTIDE SEQUENCE [LARGE SCALE GENOMIC DNA]</scope>
    <source>
        <strain evidence="2">B95-8</strain>
        <tissue evidence="2">Cell line</tissue>
    </source>
</reference>
<protein>
    <submittedName>
        <fullName evidence="2">Uncharacterized protein</fullName>
    </submittedName>
</protein>
<accession>A0ABQ9TI50</accession>
<dbReference type="EMBL" id="JASSZA010000022">
    <property type="protein sequence ID" value="KAK2084418.1"/>
    <property type="molecule type" value="Genomic_DNA"/>
</dbReference>
<evidence type="ECO:0000256" key="1">
    <source>
        <dbReference type="SAM" id="MobiDB-lite"/>
    </source>
</evidence>
<feature type="region of interest" description="Disordered" evidence="1">
    <location>
        <begin position="1"/>
        <end position="21"/>
    </location>
</feature>
<sequence>MASHAPAAWEPDPGEAGGGGSPGRLCLALARHFLSPFVLAGNLSQSSATDLRKRCSQLEGHSDTWAGSSLRRTFSFLLGMTGKAKASHS</sequence>
<evidence type="ECO:0000313" key="2">
    <source>
        <dbReference type="EMBL" id="KAK2084418.1"/>
    </source>
</evidence>
<evidence type="ECO:0000313" key="3">
    <source>
        <dbReference type="Proteomes" id="UP001266305"/>
    </source>
</evidence>
<comment type="caution">
    <text evidence="2">The sequence shown here is derived from an EMBL/GenBank/DDBJ whole genome shotgun (WGS) entry which is preliminary data.</text>
</comment>
<gene>
    <name evidence="2" type="ORF">P7K49_037451</name>
</gene>
<organism evidence="2 3">
    <name type="scientific">Saguinus oedipus</name>
    <name type="common">Cotton-top tamarin</name>
    <name type="synonym">Oedipomidas oedipus</name>
    <dbReference type="NCBI Taxonomy" id="9490"/>
    <lineage>
        <taxon>Eukaryota</taxon>
        <taxon>Metazoa</taxon>
        <taxon>Chordata</taxon>
        <taxon>Craniata</taxon>
        <taxon>Vertebrata</taxon>
        <taxon>Euteleostomi</taxon>
        <taxon>Mammalia</taxon>
        <taxon>Eutheria</taxon>
        <taxon>Euarchontoglires</taxon>
        <taxon>Primates</taxon>
        <taxon>Haplorrhini</taxon>
        <taxon>Platyrrhini</taxon>
        <taxon>Cebidae</taxon>
        <taxon>Callitrichinae</taxon>
        <taxon>Saguinus</taxon>
    </lineage>
</organism>
<name>A0ABQ9TI50_SAGOE</name>
<dbReference type="Proteomes" id="UP001266305">
    <property type="component" value="Unassembled WGS sequence"/>
</dbReference>